<accession>A0AAD7DYI7</accession>
<reference evidence="2" key="1">
    <citation type="submission" date="2023-03" db="EMBL/GenBank/DDBJ databases">
        <title>Massive genome expansion in bonnet fungi (Mycena s.s.) driven by repeated elements and novel gene families across ecological guilds.</title>
        <authorList>
            <consortium name="Lawrence Berkeley National Laboratory"/>
            <person name="Harder C.B."/>
            <person name="Miyauchi S."/>
            <person name="Viragh M."/>
            <person name="Kuo A."/>
            <person name="Thoen E."/>
            <person name="Andreopoulos B."/>
            <person name="Lu D."/>
            <person name="Skrede I."/>
            <person name="Drula E."/>
            <person name="Henrissat B."/>
            <person name="Morin E."/>
            <person name="Kohler A."/>
            <person name="Barry K."/>
            <person name="LaButti K."/>
            <person name="Morin E."/>
            <person name="Salamov A."/>
            <person name="Lipzen A."/>
            <person name="Mereny Z."/>
            <person name="Hegedus B."/>
            <person name="Baldrian P."/>
            <person name="Stursova M."/>
            <person name="Weitz H."/>
            <person name="Taylor A."/>
            <person name="Grigoriev I.V."/>
            <person name="Nagy L.G."/>
            <person name="Martin F."/>
            <person name="Kauserud H."/>
        </authorList>
    </citation>
    <scope>NUCLEOTIDE SEQUENCE</scope>
    <source>
        <strain evidence="2">CBHHK067</strain>
    </source>
</reference>
<feature type="compositionally biased region" description="Basic and acidic residues" evidence="1">
    <location>
        <begin position="188"/>
        <end position="209"/>
    </location>
</feature>
<feature type="region of interest" description="Disordered" evidence="1">
    <location>
        <begin position="99"/>
        <end position="224"/>
    </location>
</feature>
<dbReference type="Proteomes" id="UP001221757">
    <property type="component" value="Unassembled WGS sequence"/>
</dbReference>
<organism evidence="2 3">
    <name type="scientific">Mycena rosella</name>
    <name type="common">Pink bonnet</name>
    <name type="synonym">Agaricus rosellus</name>
    <dbReference type="NCBI Taxonomy" id="1033263"/>
    <lineage>
        <taxon>Eukaryota</taxon>
        <taxon>Fungi</taxon>
        <taxon>Dikarya</taxon>
        <taxon>Basidiomycota</taxon>
        <taxon>Agaricomycotina</taxon>
        <taxon>Agaricomycetes</taxon>
        <taxon>Agaricomycetidae</taxon>
        <taxon>Agaricales</taxon>
        <taxon>Marasmiineae</taxon>
        <taxon>Mycenaceae</taxon>
        <taxon>Mycena</taxon>
    </lineage>
</organism>
<evidence type="ECO:0000313" key="2">
    <source>
        <dbReference type="EMBL" id="KAJ7700894.1"/>
    </source>
</evidence>
<proteinExistence type="predicted"/>
<feature type="compositionally biased region" description="Basic and acidic residues" evidence="1">
    <location>
        <begin position="165"/>
        <end position="179"/>
    </location>
</feature>
<name>A0AAD7DYI7_MYCRO</name>
<sequence length="324" mass="35946">MHILSTINAKTQSSDDVPVVLVTLDGRSKFLPRPETHKEMQRLVRAHYEIDPHAALRFEVSTWDVCAGQNVEVTEAAYALLSPFLDSVAVVVVPGRARAMPTPSATPPLHGDDGSEDEQSVREQLEPEDSQGRVAESPPRRGLKLEPEDEGLQGTYDEDDAASTQDRDKDHDEADRTRPGESQVQHVQAKEEARRSTPKERGEPSRANRTDGAAESSQAADDDRFQVFVSVPGPDDKECAFMTRGRHRVRKVLEGVCKTFKLDPARAKLMLCVSMEDDDGEETIHHFECANEETLALSGVKAHSHLVVRIVEEEEADDDDEDGY</sequence>
<dbReference type="EMBL" id="JARKIE010000019">
    <property type="protein sequence ID" value="KAJ7700894.1"/>
    <property type="molecule type" value="Genomic_DNA"/>
</dbReference>
<comment type="caution">
    <text evidence="2">The sequence shown here is derived from an EMBL/GenBank/DDBJ whole genome shotgun (WGS) entry which is preliminary data.</text>
</comment>
<protein>
    <submittedName>
        <fullName evidence="2">Uncharacterized protein</fullName>
    </submittedName>
</protein>
<keyword evidence="3" id="KW-1185">Reference proteome</keyword>
<gene>
    <name evidence="2" type="ORF">B0H17DRAFT_1046958</name>
</gene>
<dbReference type="AlphaFoldDB" id="A0AAD7DYI7"/>
<feature type="compositionally biased region" description="Acidic residues" evidence="1">
    <location>
        <begin position="147"/>
        <end position="161"/>
    </location>
</feature>
<evidence type="ECO:0000313" key="3">
    <source>
        <dbReference type="Proteomes" id="UP001221757"/>
    </source>
</evidence>
<evidence type="ECO:0000256" key="1">
    <source>
        <dbReference type="SAM" id="MobiDB-lite"/>
    </source>
</evidence>